<keyword evidence="4" id="KW-1185">Reference proteome</keyword>
<protein>
    <submittedName>
        <fullName evidence="3">FecR domain-containing protein</fullName>
    </submittedName>
</protein>
<sequence length="369" mass="38975">MSRFPQPPSSAAPLDEAAEARALADFFAGQDPADVAAADWHTRAEQGLGTAEQHALMQWLAADPAHAAAWRRLEQVGAEMAALRALPAARTARARAGAAGADAAPRDRAKPRRRWPAWNLALPRPALLAAACAAVLALGVGWQQWQQPTFSSAYAAGQAQRKTVTLPDGTQLAMDADTQAQVTLYRDRREVRLAQGQILFAVAPDRAKPFDVLAGPAHIRVVGTRFSVRYRSTGMDAGAVRIAVEEGHVRVSGVQENAGDAADLHAGQGLSVARDGAVGAVTAVAPSSIGLWRKGLVRFEDTPLGDALRELERYGPTGLVIRDPAVAAMTLGGSYPVDHPAEFARMVTQILPLRLVPGADGSSEIARAP</sequence>
<gene>
    <name evidence="3" type="ORF">HUK68_12650</name>
</gene>
<evidence type="ECO:0000259" key="1">
    <source>
        <dbReference type="Pfam" id="PF04773"/>
    </source>
</evidence>
<dbReference type="AlphaFoldDB" id="A0A6N1X747"/>
<dbReference type="InterPro" id="IPR012373">
    <property type="entry name" value="Ferrdict_sens_TM"/>
</dbReference>
<dbReference type="InterPro" id="IPR006860">
    <property type="entry name" value="FecR"/>
</dbReference>
<evidence type="ECO:0000259" key="2">
    <source>
        <dbReference type="Pfam" id="PF16220"/>
    </source>
</evidence>
<dbReference type="PANTHER" id="PTHR30273">
    <property type="entry name" value="PERIPLASMIC SIGNAL SENSOR AND SIGMA FACTOR ACTIVATOR FECR-RELATED"/>
    <property type="match status" value="1"/>
</dbReference>
<dbReference type="KEGG" id="aant:HUK68_12650"/>
<dbReference type="EMBL" id="CP054840">
    <property type="protein sequence ID" value="QKV53675.1"/>
    <property type="molecule type" value="Genomic_DNA"/>
</dbReference>
<feature type="domain" description="FecR N-terminal" evidence="2">
    <location>
        <begin position="36"/>
        <end position="76"/>
    </location>
</feature>
<dbReference type="PIRSF" id="PIRSF018266">
    <property type="entry name" value="FecR"/>
    <property type="match status" value="1"/>
</dbReference>
<dbReference type="Pfam" id="PF16220">
    <property type="entry name" value="DUF4880"/>
    <property type="match status" value="1"/>
</dbReference>
<dbReference type="Gene3D" id="2.60.120.1440">
    <property type="match status" value="1"/>
</dbReference>
<evidence type="ECO:0000313" key="4">
    <source>
        <dbReference type="Proteomes" id="UP000509579"/>
    </source>
</evidence>
<proteinExistence type="predicted"/>
<accession>A0A6N1X747</accession>
<evidence type="ECO:0000313" key="3">
    <source>
        <dbReference type="EMBL" id="QKV53675.1"/>
    </source>
</evidence>
<organism evidence="3 4">
    <name type="scientific">Comamonas antarctica</name>
    <dbReference type="NCBI Taxonomy" id="2743470"/>
    <lineage>
        <taxon>Bacteria</taxon>
        <taxon>Pseudomonadati</taxon>
        <taxon>Pseudomonadota</taxon>
        <taxon>Betaproteobacteria</taxon>
        <taxon>Burkholderiales</taxon>
        <taxon>Comamonadaceae</taxon>
        <taxon>Comamonas</taxon>
    </lineage>
</organism>
<dbReference type="RefSeq" id="WP_175504481.1">
    <property type="nucleotide sequence ID" value="NZ_CP054840.1"/>
</dbReference>
<dbReference type="Pfam" id="PF04773">
    <property type="entry name" value="FecR"/>
    <property type="match status" value="1"/>
</dbReference>
<name>A0A6N1X747_9BURK</name>
<reference evidence="3 4" key="1">
    <citation type="submission" date="2020-06" db="EMBL/GenBank/DDBJ databases">
        <title>Acidovorax antarctica sp. nov., isolated from Corinth ice sheet soil, Antarctic Fields Peninsula.</title>
        <authorList>
            <person name="Xu Q."/>
            <person name="Peng F."/>
        </authorList>
    </citation>
    <scope>NUCLEOTIDE SEQUENCE [LARGE SCALE GENOMIC DNA]</scope>
    <source>
        <strain evidence="3 4">16-35-5</strain>
    </source>
</reference>
<dbReference type="Proteomes" id="UP000509579">
    <property type="component" value="Chromosome"/>
</dbReference>
<dbReference type="InterPro" id="IPR032623">
    <property type="entry name" value="FecR_N"/>
</dbReference>
<dbReference type="PANTHER" id="PTHR30273:SF2">
    <property type="entry name" value="PROTEIN FECR"/>
    <property type="match status" value="1"/>
</dbReference>
<dbReference type="GO" id="GO:0016989">
    <property type="term" value="F:sigma factor antagonist activity"/>
    <property type="evidence" value="ECO:0007669"/>
    <property type="project" value="TreeGrafter"/>
</dbReference>
<feature type="domain" description="FecR protein" evidence="1">
    <location>
        <begin position="154"/>
        <end position="250"/>
    </location>
</feature>